<dbReference type="InterPro" id="IPR001841">
    <property type="entry name" value="Znf_RING"/>
</dbReference>
<evidence type="ECO:0000313" key="5">
    <source>
        <dbReference type="Proteomes" id="UP000734854"/>
    </source>
</evidence>
<evidence type="ECO:0000256" key="2">
    <source>
        <dbReference type="SAM" id="MobiDB-lite"/>
    </source>
</evidence>
<evidence type="ECO:0000313" key="4">
    <source>
        <dbReference type="EMBL" id="KAG6478386.1"/>
    </source>
</evidence>
<evidence type="ECO:0000259" key="3">
    <source>
        <dbReference type="PROSITE" id="PS50089"/>
    </source>
</evidence>
<dbReference type="InterPro" id="IPR033276">
    <property type="entry name" value="BB"/>
</dbReference>
<reference evidence="4 5" key="1">
    <citation type="submission" date="2020-08" db="EMBL/GenBank/DDBJ databases">
        <title>Plant Genome Project.</title>
        <authorList>
            <person name="Zhang R.-G."/>
        </authorList>
    </citation>
    <scope>NUCLEOTIDE SEQUENCE [LARGE SCALE GENOMIC DNA]</scope>
    <source>
        <tissue evidence="4">Rhizome</tissue>
    </source>
</reference>
<feature type="domain" description="RING-type" evidence="3">
    <location>
        <begin position="187"/>
        <end position="227"/>
    </location>
</feature>
<dbReference type="FunFam" id="3.30.40.10:FF:000226">
    <property type="entry name" value="E3 ubiquitin ligase BIG BROTHER"/>
    <property type="match status" value="1"/>
</dbReference>
<dbReference type="GO" id="GO:0008270">
    <property type="term" value="F:zinc ion binding"/>
    <property type="evidence" value="ECO:0007669"/>
    <property type="project" value="UniProtKB-KW"/>
</dbReference>
<dbReference type="GO" id="GO:0004842">
    <property type="term" value="F:ubiquitin-protein transferase activity"/>
    <property type="evidence" value="ECO:0007669"/>
    <property type="project" value="InterPro"/>
</dbReference>
<dbReference type="SMART" id="SM00184">
    <property type="entry name" value="RING"/>
    <property type="match status" value="1"/>
</dbReference>
<dbReference type="PANTHER" id="PTHR46400:SF6">
    <property type="entry name" value="OS09G0525400 PROTEIN"/>
    <property type="match status" value="1"/>
</dbReference>
<dbReference type="Proteomes" id="UP000734854">
    <property type="component" value="Unassembled WGS sequence"/>
</dbReference>
<feature type="compositionally biased region" description="Low complexity" evidence="2">
    <location>
        <begin position="64"/>
        <end position="74"/>
    </location>
</feature>
<keyword evidence="1" id="KW-0479">Metal-binding</keyword>
<dbReference type="GO" id="GO:0016567">
    <property type="term" value="P:protein ubiquitination"/>
    <property type="evidence" value="ECO:0007669"/>
    <property type="project" value="InterPro"/>
</dbReference>
<keyword evidence="1" id="KW-0862">Zinc</keyword>
<comment type="caution">
    <text evidence="4">The sequence shown here is derived from an EMBL/GenBank/DDBJ whole genome shotgun (WGS) entry which is preliminary data.</text>
</comment>
<dbReference type="GO" id="GO:0046621">
    <property type="term" value="P:negative regulation of organ growth"/>
    <property type="evidence" value="ECO:0007669"/>
    <property type="project" value="InterPro"/>
</dbReference>
<dbReference type="GO" id="GO:0031624">
    <property type="term" value="F:ubiquitin conjugating enzyme binding"/>
    <property type="evidence" value="ECO:0007669"/>
    <property type="project" value="TreeGrafter"/>
</dbReference>
<accession>A0A8J5F065</accession>
<keyword evidence="5" id="KW-1185">Reference proteome</keyword>
<feature type="region of interest" description="Disordered" evidence="2">
    <location>
        <begin position="101"/>
        <end position="134"/>
    </location>
</feature>
<dbReference type="AlphaFoldDB" id="A0A8J5F065"/>
<dbReference type="EMBL" id="JACMSC010000017">
    <property type="protein sequence ID" value="KAG6478386.1"/>
    <property type="molecule type" value="Genomic_DNA"/>
</dbReference>
<name>A0A8J5F065_ZINOF</name>
<feature type="compositionally biased region" description="Polar residues" evidence="2">
    <location>
        <begin position="114"/>
        <end position="130"/>
    </location>
</feature>
<evidence type="ECO:0000256" key="1">
    <source>
        <dbReference type="PROSITE-ProRule" id="PRU00175"/>
    </source>
</evidence>
<proteinExistence type="predicted"/>
<gene>
    <name evidence="4" type="ORF">ZIOFF_061828</name>
</gene>
<dbReference type="PANTHER" id="PTHR46400">
    <property type="entry name" value="RING/U-BOX SUPERFAMILY PROTEIN"/>
    <property type="match status" value="1"/>
</dbReference>
<dbReference type="Pfam" id="PF13639">
    <property type="entry name" value="zf-RING_2"/>
    <property type="match status" value="1"/>
</dbReference>
<dbReference type="PROSITE" id="PS50089">
    <property type="entry name" value="ZF_RING_2"/>
    <property type="match status" value="1"/>
</dbReference>
<feature type="region of interest" description="Disordered" evidence="2">
    <location>
        <begin position="50"/>
        <end position="77"/>
    </location>
</feature>
<protein>
    <recommendedName>
        <fullName evidence="3">RING-type domain-containing protein</fullName>
    </recommendedName>
</protein>
<keyword evidence="1" id="KW-0863">Zinc-finger</keyword>
<sequence length="232" mass="26108">MAVELVIEEKPEVTVNHTRSLVVNILEDHMEGTYNLDEVAFQASLYQSFQENSGDRDRPNHEIGQSSQSSHGGSNLHSVSAYDEALAQQYQFLENCSADAPESTINHSEDGENTTELSTLNAGSTSTDNPNPVIRDDNVDTDAMSYEQLQSLEEEIGIEGRGLSDEFISYLKEHRHGFFSKKGNEECVICKSNYKSRKLITLPCKHCYHSHCIKRWLKENKACPICKEEVFG</sequence>
<organism evidence="4 5">
    <name type="scientific">Zingiber officinale</name>
    <name type="common">Ginger</name>
    <name type="synonym">Amomum zingiber</name>
    <dbReference type="NCBI Taxonomy" id="94328"/>
    <lineage>
        <taxon>Eukaryota</taxon>
        <taxon>Viridiplantae</taxon>
        <taxon>Streptophyta</taxon>
        <taxon>Embryophyta</taxon>
        <taxon>Tracheophyta</taxon>
        <taxon>Spermatophyta</taxon>
        <taxon>Magnoliopsida</taxon>
        <taxon>Liliopsida</taxon>
        <taxon>Zingiberales</taxon>
        <taxon>Zingiberaceae</taxon>
        <taxon>Zingiber</taxon>
    </lineage>
</organism>
<dbReference type="OrthoDB" id="8062037at2759"/>